<keyword evidence="3" id="KW-0378">Hydrolase</keyword>
<feature type="transmembrane region" description="Helical" evidence="1">
    <location>
        <begin position="226"/>
        <end position="243"/>
    </location>
</feature>
<feature type="transmembrane region" description="Helical" evidence="1">
    <location>
        <begin position="279"/>
        <end position="297"/>
    </location>
</feature>
<feature type="transmembrane region" description="Helical" evidence="1">
    <location>
        <begin position="186"/>
        <end position="206"/>
    </location>
</feature>
<keyword evidence="1" id="KW-0472">Membrane</keyword>
<dbReference type="PANTHER" id="PTHR43592">
    <property type="entry name" value="CAAX AMINO TERMINAL PROTEASE"/>
    <property type="match status" value="1"/>
</dbReference>
<keyword evidence="3" id="KW-0645">Protease</keyword>
<keyword evidence="1" id="KW-0812">Transmembrane</keyword>
<dbReference type="InterPro" id="IPR003675">
    <property type="entry name" value="Rce1/LyrA-like_dom"/>
</dbReference>
<dbReference type="Pfam" id="PF02517">
    <property type="entry name" value="Rce1-like"/>
    <property type="match status" value="1"/>
</dbReference>
<comment type="caution">
    <text evidence="3">The sequence shown here is derived from an EMBL/GenBank/DDBJ whole genome shotgun (WGS) entry which is preliminary data.</text>
</comment>
<dbReference type="AlphaFoldDB" id="A0A4Q1SBQ9"/>
<sequence length="329" mass="35684">MAPSSVALRSASEPWNLPTGVRTAETMTTSSSGCDMRFLVWRNSAAVEHLHSRQEPMTIAEREKAVPMMEPIAEPETGETGIVTTDAQWPLPPRKVAPVWHTVLMMVLIAGVSLMSGWQAKAGRMGSHHRMQYATTLAWEWMLAALVWWGLRMQHVPLRQLLHAPPRGAQETQASHALLKDAGAAFVFWLMSMLVLAALATVLRLLHLMSAQKLIASLAPVGAGEIALWILLCVSAGIAEELLFRGYFLQQFARLGGRVATGVVVSSLLFGVAHGYEGAGGMIAITAYGAMFGVFAVKRRSLRAGMMAHAWHDAVTGLALTLAKHLHAL</sequence>
<reference evidence="3 4" key="1">
    <citation type="journal article" date="2016" name="Int. J. Syst. Evol. Microbiol.">
        <title>Acidipila dinghuensis sp. nov., an acidobacterium isolated from forest soil.</title>
        <authorList>
            <person name="Jiang Y.W."/>
            <person name="Wang J."/>
            <person name="Chen M.H."/>
            <person name="Lv Y.Y."/>
            <person name="Qiu L.H."/>
        </authorList>
    </citation>
    <scope>NUCLEOTIDE SEQUENCE [LARGE SCALE GENOMIC DNA]</scope>
    <source>
        <strain evidence="3 4">DHOF10</strain>
    </source>
</reference>
<dbReference type="GO" id="GO:0006508">
    <property type="term" value="P:proteolysis"/>
    <property type="evidence" value="ECO:0007669"/>
    <property type="project" value="UniProtKB-KW"/>
</dbReference>
<dbReference type="OrthoDB" id="118729at2"/>
<dbReference type="EMBL" id="SDMK01000003">
    <property type="protein sequence ID" value="RXS94568.1"/>
    <property type="molecule type" value="Genomic_DNA"/>
</dbReference>
<dbReference type="Proteomes" id="UP000290253">
    <property type="component" value="Unassembled WGS sequence"/>
</dbReference>
<dbReference type="GO" id="GO:0004175">
    <property type="term" value="F:endopeptidase activity"/>
    <property type="evidence" value="ECO:0007669"/>
    <property type="project" value="UniProtKB-ARBA"/>
</dbReference>
<evidence type="ECO:0000313" key="4">
    <source>
        <dbReference type="Proteomes" id="UP000290253"/>
    </source>
</evidence>
<accession>A0A4Q1SBQ9</accession>
<feature type="transmembrane region" description="Helical" evidence="1">
    <location>
        <begin position="99"/>
        <end position="119"/>
    </location>
</feature>
<name>A0A4Q1SBQ9_9BACT</name>
<organism evidence="3 4">
    <name type="scientific">Silvibacterium dinghuense</name>
    <dbReference type="NCBI Taxonomy" id="1560006"/>
    <lineage>
        <taxon>Bacteria</taxon>
        <taxon>Pseudomonadati</taxon>
        <taxon>Acidobacteriota</taxon>
        <taxon>Terriglobia</taxon>
        <taxon>Terriglobales</taxon>
        <taxon>Acidobacteriaceae</taxon>
        <taxon>Silvibacterium</taxon>
    </lineage>
</organism>
<keyword evidence="4" id="KW-1185">Reference proteome</keyword>
<dbReference type="GO" id="GO:0080120">
    <property type="term" value="P:CAAX-box protein maturation"/>
    <property type="evidence" value="ECO:0007669"/>
    <property type="project" value="UniProtKB-ARBA"/>
</dbReference>
<dbReference type="GO" id="GO:0008237">
    <property type="term" value="F:metallopeptidase activity"/>
    <property type="evidence" value="ECO:0007669"/>
    <property type="project" value="UniProtKB-KW"/>
</dbReference>
<keyword evidence="1" id="KW-1133">Transmembrane helix</keyword>
<keyword evidence="3" id="KW-0482">Metalloprotease</keyword>
<evidence type="ECO:0000256" key="1">
    <source>
        <dbReference type="SAM" id="Phobius"/>
    </source>
</evidence>
<proteinExistence type="predicted"/>
<feature type="domain" description="CAAX prenyl protease 2/Lysostaphin resistance protein A-like" evidence="2">
    <location>
        <begin position="225"/>
        <end position="314"/>
    </location>
</feature>
<evidence type="ECO:0000313" key="3">
    <source>
        <dbReference type="EMBL" id="RXS94568.1"/>
    </source>
</evidence>
<dbReference type="PANTHER" id="PTHR43592:SF15">
    <property type="entry name" value="CAAX AMINO TERMINAL PROTEASE FAMILY PROTEIN"/>
    <property type="match status" value="1"/>
</dbReference>
<feature type="transmembrane region" description="Helical" evidence="1">
    <location>
        <begin position="255"/>
        <end position="273"/>
    </location>
</feature>
<evidence type="ECO:0000259" key="2">
    <source>
        <dbReference type="Pfam" id="PF02517"/>
    </source>
</evidence>
<gene>
    <name evidence="3" type="ORF">ESZ00_16025</name>
</gene>
<protein>
    <submittedName>
        <fullName evidence="3">CPBP family intramembrane metalloprotease</fullName>
    </submittedName>
</protein>
<feature type="transmembrane region" description="Helical" evidence="1">
    <location>
        <begin position="131"/>
        <end position="151"/>
    </location>
</feature>